<dbReference type="GO" id="GO:0008236">
    <property type="term" value="F:serine-type peptidase activity"/>
    <property type="evidence" value="ECO:0007669"/>
    <property type="project" value="UniProtKB-KW"/>
</dbReference>
<dbReference type="AlphaFoldDB" id="A0A8J1T5R0"/>
<dbReference type="SUPFAM" id="SSF52317">
    <property type="entry name" value="Class I glutamine amidotransferase-like"/>
    <property type="match status" value="1"/>
</dbReference>
<protein>
    <submittedName>
        <fullName evidence="5">Uncharacterized protein</fullName>
    </submittedName>
</protein>
<keyword evidence="6" id="KW-1185">Reference proteome</keyword>
<organism evidence="5 6">
    <name type="scientific">Owenia fusiformis</name>
    <name type="common">Polychaete worm</name>
    <dbReference type="NCBI Taxonomy" id="6347"/>
    <lineage>
        <taxon>Eukaryota</taxon>
        <taxon>Metazoa</taxon>
        <taxon>Spiralia</taxon>
        <taxon>Lophotrochozoa</taxon>
        <taxon>Annelida</taxon>
        <taxon>Polychaeta</taxon>
        <taxon>Sedentaria</taxon>
        <taxon>Canalipalpata</taxon>
        <taxon>Sabellida</taxon>
        <taxon>Oweniida</taxon>
        <taxon>Oweniidae</taxon>
        <taxon>Owenia</taxon>
    </lineage>
</organism>
<feature type="non-terminal residue" evidence="5">
    <location>
        <position position="421"/>
    </location>
</feature>
<reference evidence="5" key="1">
    <citation type="submission" date="2022-03" db="EMBL/GenBank/DDBJ databases">
        <authorList>
            <person name="Martin C."/>
        </authorList>
    </citation>
    <scope>NUCLEOTIDE SEQUENCE</scope>
</reference>
<accession>A0A8J1T5R0</accession>
<comment type="caution">
    <text evidence="5">The sequence shown here is derived from an EMBL/GenBank/DDBJ whole genome shotgun (WGS) entry which is preliminary data.</text>
</comment>
<dbReference type="OrthoDB" id="4666063at2759"/>
<name>A0A8J1T5R0_OWEFU</name>
<dbReference type="Proteomes" id="UP000749559">
    <property type="component" value="Unassembled WGS sequence"/>
</dbReference>
<dbReference type="PANTHER" id="PTHR36175">
    <property type="entry name" value="CYANOPHYCINASE"/>
    <property type="match status" value="1"/>
</dbReference>
<dbReference type="GO" id="GO:0006508">
    <property type="term" value="P:proteolysis"/>
    <property type="evidence" value="ECO:0007669"/>
    <property type="project" value="UniProtKB-KW"/>
</dbReference>
<dbReference type="Pfam" id="PF03575">
    <property type="entry name" value="Peptidase_S51"/>
    <property type="match status" value="1"/>
</dbReference>
<proteinExistence type="inferred from homology"/>
<comment type="similarity">
    <text evidence="1">Belongs to the peptidase S51 family.</text>
</comment>
<dbReference type="PANTHER" id="PTHR36175:SF1">
    <property type="entry name" value="CYANOPHYCINASE"/>
    <property type="match status" value="1"/>
</dbReference>
<evidence type="ECO:0000313" key="5">
    <source>
        <dbReference type="EMBL" id="CAH1784482.1"/>
    </source>
</evidence>
<keyword evidence="4" id="KW-0720">Serine protease</keyword>
<keyword evidence="2" id="KW-0645">Protease</keyword>
<evidence type="ECO:0000256" key="4">
    <source>
        <dbReference type="ARBA" id="ARBA00022825"/>
    </source>
</evidence>
<evidence type="ECO:0000256" key="3">
    <source>
        <dbReference type="ARBA" id="ARBA00022801"/>
    </source>
</evidence>
<dbReference type="EMBL" id="CAIIXF020000005">
    <property type="protein sequence ID" value="CAH1784482.1"/>
    <property type="molecule type" value="Genomic_DNA"/>
</dbReference>
<dbReference type="InterPro" id="IPR005320">
    <property type="entry name" value="Peptidase_S51"/>
</dbReference>
<dbReference type="InterPro" id="IPR029062">
    <property type="entry name" value="Class_I_gatase-like"/>
</dbReference>
<gene>
    <name evidence="5" type="ORF">OFUS_LOCUS10671</name>
</gene>
<evidence type="ECO:0000256" key="2">
    <source>
        <dbReference type="ARBA" id="ARBA00022670"/>
    </source>
</evidence>
<sequence length="421" mass="45960">FSQTKITAYAYIMLSKLVYKIGLLFGLFVIWLPLIETKTLSICGGSVSGSNVAWSHLLDLAGGTSARMGIITAASGDPEDSANYYIDLFTNLGAQSVYWVPIHELTADLNNDAAIAAEIRQQTGFFFSGGDQARIINSFYNNGRDESETLRAIRETYEAGAMASGSSAGLACMSRNPMIMGGMSWEALRYGASTTCGSDALCYDTNGGIGFIDGYILDSHYSERGREGRLTRLIWDTRQLSRGTMYGIGVDEGTCFTITDVDTPSAVGEVVGTEGAMVVDLSRARESSGSYFRITDVYINYITEGDRINLDRSGHNISFASYKNNLLGDERYTTPLTSVMIFNGDRADRGSLPEFRRVTTSIFDATGATTSGTTLNSGPTFRVSFRQESSSRGYGGYNPRTDRWLISYGNLHIDIDFIDDL</sequence>
<evidence type="ECO:0000256" key="1">
    <source>
        <dbReference type="ARBA" id="ARBA00006534"/>
    </source>
</evidence>
<dbReference type="Gene3D" id="3.40.50.880">
    <property type="match status" value="1"/>
</dbReference>
<keyword evidence="3" id="KW-0378">Hydrolase</keyword>
<dbReference type="CDD" id="cd03145">
    <property type="entry name" value="GAT1_cyanophycinase"/>
    <property type="match status" value="1"/>
</dbReference>
<evidence type="ECO:0000313" key="6">
    <source>
        <dbReference type="Proteomes" id="UP000749559"/>
    </source>
</evidence>